<organism evidence="1 2">
    <name type="scientific">Panagrolaimus sp. JU765</name>
    <dbReference type="NCBI Taxonomy" id="591449"/>
    <lineage>
        <taxon>Eukaryota</taxon>
        <taxon>Metazoa</taxon>
        <taxon>Ecdysozoa</taxon>
        <taxon>Nematoda</taxon>
        <taxon>Chromadorea</taxon>
        <taxon>Rhabditida</taxon>
        <taxon>Tylenchina</taxon>
        <taxon>Panagrolaimomorpha</taxon>
        <taxon>Panagrolaimoidea</taxon>
        <taxon>Panagrolaimidae</taxon>
        <taxon>Panagrolaimus</taxon>
    </lineage>
</organism>
<sequence>MPIQRQGPQKSQQSLEEGTPRCSKRHSSAAKNWTNPKDSKCSKTSQNPKNISHIQPKQSQSNDNLYMNDEPEDDPLDEPALHAPPIQPPASASIDQQTTPSVAAGPTTSNELAANEDQPVQIPG</sequence>
<dbReference type="WBParaSite" id="JU765_v2.g8759.t1">
    <property type="protein sequence ID" value="JU765_v2.g8759.t1"/>
    <property type="gene ID" value="JU765_v2.g8759"/>
</dbReference>
<evidence type="ECO:0000313" key="1">
    <source>
        <dbReference type="Proteomes" id="UP000887576"/>
    </source>
</evidence>
<dbReference type="Proteomes" id="UP000887576">
    <property type="component" value="Unplaced"/>
</dbReference>
<proteinExistence type="predicted"/>
<name>A0AC34RNR6_9BILA</name>
<accession>A0AC34RNR6</accession>
<evidence type="ECO:0000313" key="2">
    <source>
        <dbReference type="WBParaSite" id="JU765_v2.g8759.t1"/>
    </source>
</evidence>
<protein>
    <submittedName>
        <fullName evidence="2">Uncharacterized protein</fullName>
    </submittedName>
</protein>
<reference evidence="2" key="1">
    <citation type="submission" date="2022-11" db="UniProtKB">
        <authorList>
            <consortium name="WormBaseParasite"/>
        </authorList>
    </citation>
    <scope>IDENTIFICATION</scope>
</reference>